<keyword evidence="2" id="KW-1185">Reference proteome</keyword>
<organism evidence="1 2">
    <name type="scientific">Salinicola rhizosphaerae</name>
    <dbReference type="NCBI Taxonomy" id="1443141"/>
    <lineage>
        <taxon>Bacteria</taxon>
        <taxon>Pseudomonadati</taxon>
        <taxon>Pseudomonadota</taxon>
        <taxon>Gammaproteobacteria</taxon>
        <taxon>Oceanospirillales</taxon>
        <taxon>Halomonadaceae</taxon>
        <taxon>Salinicola</taxon>
    </lineage>
</organism>
<dbReference type="RefSeq" id="WP_189446017.1">
    <property type="nucleotide sequence ID" value="NZ_BMZI01000008.1"/>
</dbReference>
<comment type="caution">
    <text evidence="1">The sequence shown here is derived from an EMBL/GenBank/DDBJ whole genome shotgun (WGS) entry which is preliminary data.</text>
</comment>
<evidence type="ECO:0000313" key="1">
    <source>
        <dbReference type="EMBL" id="GHB33026.1"/>
    </source>
</evidence>
<evidence type="ECO:0000313" key="2">
    <source>
        <dbReference type="Proteomes" id="UP000646745"/>
    </source>
</evidence>
<dbReference type="EMBL" id="BMZI01000008">
    <property type="protein sequence ID" value="GHB33026.1"/>
    <property type="molecule type" value="Genomic_DNA"/>
</dbReference>
<sequence length="64" mass="7061">MDPKPSKPTRSPRGVEKPVAMRLMPAERGELERIAGEEVRSAAAMARIIFLRGLAHYRQDSASA</sequence>
<reference evidence="2" key="1">
    <citation type="journal article" date="2019" name="Int. J. Syst. Evol. Microbiol.">
        <title>The Global Catalogue of Microorganisms (GCM) 10K type strain sequencing project: providing services to taxonomists for standard genome sequencing and annotation.</title>
        <authorList>
            <consortium name="The Broad Institute Genomics Platform"/>
            <consortium name="The Broad Institute Genome Sequencing Center for Infectious Disease"/>
            <person name="Wu L."/>
            <person name="Ma J."/>
        </authorList>
    </citation>
    <scope>NUCLEOTIDE SEQUENCE [LARGE SCALE GENOMIC DNA]</scope>
    <source>
        <strain evidence="2">KCTC 32998</strain>
    </source>
</reference>
<proteinExistence type="predicted"/>
<accession>A0ABQ3EFF0</accession>
<gene>
    <name evidence="1" type="ORF">GCM10009038_34990</name>
</gene>
<name>A0ABQ3EFF0_9GAMM</name>
<protein>
    <submittedName>
        <fullName evidence="1">Uncharacterized protein</fullName>
    </submittedName>
</protein>
<dbReference type="Proteomes" id="UP000646745">
    <property type="component" value="Unassembled WGS sequence"/>
</dbReference>